<comment type="caution">
    <text evidence="1">The sequence shown here is derived from an EMBL/GenBank/DDBJ whole genome shotgun (WGS) entry which is preliminary data.</text>
</comment>
<reference evidence="1 2" key="2">
    <citation type="journal article" date="2017" name="Sci. Rep.">
        <title>A mobile pathogenicity chromosome in Fusarium oxysporum for infection of multiple cucurbit species.</title>
        <authorList>
            <person name="van Dam P."/>
            <person name="Fokkens L."/>
            <person name="Ayukawa Y."/>
            <person name="van der Gragt M."/>
            <person name="Ter Horst A."/>
            <person name="Brankovics B."/>
            <person name="Houterman P.M."/>
            <person name="Arie T."/>
            <person name="Rep M."/>
        </authorList>
    </citation>
    <scope>NUCLEOTIDE SEQUENCE [LARGE SCALE GENOMIC DNA]</scope>
    <source>
        <strain evidence="1 2">Forc016</strain>
    </source>
</reference>
<gene>
    <name evidence="1" type="ORF">AU210_012404</name>
</gene>
<dbReference type="EMBL" id="MABQ02000009">
    <property type="protein sequence ID" value="PCD25970.1"/>
    <property type="molecule type" value="Genomic_DNA"/>
</dbReference>
<organism evidence="1 2">
    <name type="scientific">Fusarium oxysporum f. sp. radicis-cucumerinum</name>
    <dbReference type="NCBI Taxonomy" id="327505"/>
    <lineage>
        <taxon>Eukaryota</taxon>
        <taxon>Fungi</taxon>
        <taxon>Dikarya</taxon>
        <taxon>Ascomycota</taxon>
        <taxon>Pezizomycotina</taxon>
        <taxon>Sordariomycetes</taxon>
        <taxon>Hypocreomycetidae</taxon>
        <taxon>Hypocreales</taxon>
        <taxon>Nectriaceae</taxon>
        <taxon>Fusarium</taxon>
        <taxon>Fusarium oxysporum species complex</taxon>
    </lineage>
</organism>
<name>A0A2H3G8A0_FUSOX</name>
<protein>
    <submittedName>
        <fullName evidence="1">Uncharacterized protein</fullName>
    </submittedName>
</protein>
<reference evidence="1 2" key="1">
    <citation type="journal article" date="2016" name="Environ. Microbiol.">
        <title>Effector profiles distinguish formae speciales of Fusarium oxysporum.</title>
        <authorList>
            <person name="van Dam P."/>
            <person name="Fokkens L."/>
            <person name="Schmidt S.M."/>
            <person name="Linmans J.H."/>
            <person name="Kistler H.C."/>
            <person name="Ma L.J."/>
            <person name="Rep M."/>
        </authorList>
    </citation>
    <scope>NUCLEOTIDE SEQUENCE [LARGE SCALE GENOMIC DNA]</scope>
    <source>
        <strain evidence="1 2">Forc016</strain>
    </source>
</reference>
<dbReference type="AlphaFoldDB" id="A0A2H3G8A0"/>
<proteinExistence type="predicted"/>
<evidence type="ECO:0000313" key="2">
    <source>
        <dbReference type="Proteomes" id="UP000219602"/>
    </source>
</evidence>
<sequence length="141" mass="16420">MAGEMVFTGPSEILRQVKVRDRELSQYERNLEAMMGRWLYCRVEGKPFEHAAAACTRRHKWFRAKAKAQQECKRQGKGWMDEFAVCWKCYQPQVICRAADPAYEGADKGVCRFPDMVMPLCVGAFRRPGRSKWFLKHLAKL</sequence>
<evidence type="ECO:0000313" key="1">
    <source>
        <dbReference type="EMBL" id="PCD25970.1"/>
    </source>
</evidence>
<accession>A0A2H3G8A0</accession>
<dbReference type="Proteomes" id="UP000219602">
    <property type="component" value="Chromosome 11"/>
</dbReference>